<dbReference type="SUPFAM" id="SSF103481">
    <property type="entry name" value="Multidrug resistance efflux transporter EmrE"/>
    <property type="match status" value="1"/>
</dbReference>
<keyword evidence="5" id="KW-0472">Membrane</keyword>
<evidence type="ECO:0000256" key="3">
    <source>
        <dbReference type="ARBA" id="ARBA00022692"/>
    </source>
</evidence>
<proteinExistence type="inferred from homology"/>
<gene>
    <name evidence="10" type="ORF">L914_01164</name>
    <name evidence="9" type="ORF">L915_01171</name>
</gene>
<dbReference type="PROSITE" id="PS51279">
    <property type="entry name" value="BCNT_C"/>
    <property type="match status" value="1"/>
</dbReference>
<name>W2P4A6_PHYNI</name>
<keyword evidence="7" id="KW-0732">Signal</keyword>
<dbReference type="GO" id="GO:0016020">
    <property type="term" value="C:membrane"/>
    <property type="evidence" value="ECO:0007669"/>
    <property type="project" value="UniProtKB-SubCell"/>
</dbReference>
<sequence>MSSTVSTLLSFLFVGALWGCTNPLIKRGSDDNVIYTRKDNSVGEFAKQLVGLVRNWQFVLPFALNQSGSVVYVYLLGSADISNAVPICNSLTFVFTAITSRLLGEKPQRPASTYTGMVLILLGVAICFNSKQGISSDEDDGDYVPEADEEEDGDVIEADDTADMQGSVTTDSHLDALWDDINASTAVSKTAANKTAKLLSGMTKKTKPKRSAVKKKKRKLREFSFPILSVDVKKSRKDLTKFAASNQKVERVVKFAGKQYNVSTSAGTVKSEKKGLDKVLESLDEPKKVSTMEKSSLDWDKFKEKEGIEDELTHYTKDGYIEKQEFLQRLDLKRFEIEKAERDKQRKLQQQPPK</sequence>
<comment type="similarity">
    <text evidence="2">Belongs to the TMEM234 family.</text>
</comment>
<protein>
    <recommendedName>
        <fullName evidence="8">BCNT-C domain-containing protein</fullName>
    </recommendedName>
</protein>
<dbReference type="EMBL" id="KI690639">
    <property type="protein sequence ID" value="ETM55646.1"/>
    <property type="molecule type" value="Genomic_DNA"/>
</dbReference>
<evidence type="ECO:0000256" key="5">
    <source>
        <dbReference type="ARBA" id="ARBA00023136"/>
    </source>
</evidence>
<reference evidence="10" key="2">
    <citation type="submission" date="2013-11" db="EMBL/GenBank/DDBJ databases">
        <title>The Genome Sequence of Phytophthora parasitica IAC_01/95.</title>
        <authorList>
            <consortium name="The Broad Institute Genomics Platform"/>
            <person name="Russ C."/>
            <person name="Tyler B."/>
            <person name="Panabieres F."/>
            <person name="Shan W."/>
            <person name="Tripathy S."/>
            <person name="Grunwald N."/>
            <person name="Machado M."/>
            <person name="Johnson C.S."/>
            <person name="Arredondo F."/>
            <person name="Hong C."/>
            <person name="Coffey M."/>
            <person name="Young S.K."/>
            <person name="Zeng Q."/>
            <person name="Gargeya S."/>
            <person name="Fitzgerald M."/>
            <person name="Abouelleil A."/>
            <person name="Alvarado L."/>
            <person name="Chapman S.B."/>
            <person name="Gainer-Dewar J."/>
            <person name="Goldberg J."/>
            <person name="Griggs A."/>
            <person name="Gujja S."/>
            <person name="Hansen M."/>
            <person name="Howarth C."/>
            <person name="Imamovic A."/>
            <person name="Ireland A."/>
            <person name="Larimer J."/>
            <person name="McCowan C."/>
            <person name="Murphy C."/>
            <person name="Pearson M."/>
            <person name="Poon T.W."/>
            <person name="Priest M."/>
            <person name="Roberts A."/>
            <person name="Saif S."/>
            <person name="Shea T."/>
            <person name="Sykes S."/>
            <person name="Wortman J."/>
            <person name="Nusbaum C."/>
            <person name="Birren B."/>
        </authorList>
    </citation>
    <scope>NUCLEOTIDE SEQUENCE [LARGE SCALE GENOMIC DNA]</scope>
    <source>
        <strain evidence="10">IAC_01/95</strain>
    </source>
</reference>
<keyword evidence="3" id="KW-0812">Transmembrane</keyword>
<evidence type="ECO:0000256" key="1">
    <source>
        <dbReference type="ARBA" id="ARBA00004141"/>
    </source>
</evidence>
<dbReference type="Pfam" id="PF10639">
    <property type="entry name" value="TMEM234"/>
    <property type="match status" value="1"/>
</dbReference>
<feature type="chain" id="PRO_5010514002" description="BCNT-C domain-containing protein" evidence="7">
    <location>
        <begin position="20"/>
        <end position="354"/>
    </location>
</feature>
<reference evidence="9" key="1">
    <citation type="submission" date="2013-11" db="EMBL/GenBank/DDBJ databases">
        <title>The Genome Sequence of Phytophthora parasitica CJ02B3.</title>
        <authorList>
            <consortium name="The Broad Institute Genomics Platform"/>
            <person name="Russ C."/>
            <person name="Tyler B."/>
            <person name="Panabieres F."/>
            <person name="Shan W."/>
            <person name="Tripathy S."/>
            <person name="Grunwald N."/>
            <person name="Machado M."/>
            <person name="Johnson C.S."/>
            <person name="Arredondo F."/>
            <person name="Hong C."/>
            <person name="Coffey M."/>
            <person name="Young S.K."/>
            <person name="Zeng Q."/>
            <person name="Gargeya S."/>
            <person name="Fitzgerald M."/>
            <person name="Abouelleil A."/>
            <person name="Alvarado L."/>
            <person name="Chapman S.B."/>
            <person name="Gainer-Dewar J."/>
            <person name="Goldberg J."/>
            <person name="Griggs A."/>
            <person name="Gujja S."/>
            <person name="Hansen M."/>
            <person name="Howarth C."/>
            <person name="Imamovic A."/>
            <person name="Ireland A."/>
            <person name="Larimer J."/>
            <person name="McCowan C."/>
            <person name="Murphy C."/>
            <person name="Pearson M."/>
            <person name="Poon T.W."/>
            <person name="Priest M."/>
            <person name="Roberts A."/>
            <person name="Saif S."/>
            <person name="Shea T."/>
            <person name="Sykes S."/>
            <person name="Wortman J."/>
            <person name="Nusbaum C."/>
            <person name="Birren B."/>
        </authorList>
    </citation>
    <scope>NUCLEOTIDE SEQUENCE [LARGE SCALE GENOMIC DNA]</scope>
    <source>
        <strain evidence="9">CJ02B3</strain>
    </source>
</reference>
<evidence type="ECO:0000313" key="9">
    <source>
        <dbReference type="EMBL" id="ETK95965.1"/>
    </source>
</evidence>
<feature type="coiled-coil region" evidence="6">
    <location>
        <begin position="323"/>
        <end position="350"/>
    </location>
</feature>
<dbReference type="InterPro" id="IPR011421">
    <property type="entry name" value="BCNT-C"/>
</dbReference>
<evidence type="ECO:0000256" key="2">
    <source>
        <dbReference type="ARBA" id="ARBA00005977"/>
    </source>
</evidence>
<evidence type="ECO:0000256" key="4">
    <source>
        <dbReference type="ARBA" id="ARBA00022989"/>
    </source>
</evidence>
<feature type="signal peptide" evidence="7">
    <location>
        <begin position="1"/>
        <end position="19"/>
    </location>
</feature>
<evidence type="ECO:0000313" key="10">
    <source>
        <dbReference type="EMBL" id="ETM55646.1"/>
    </source>
</evidence>
<dbReference type="InterPro" id="IPR018908">
    <property type="entry name" value="TMEM234"/>
</dbReference>
<dbReference type="VEuPathDB" id="FungiDB:PPTG_01051"/>
<dbReference type="Gene3D" id="1.10.3730.20">
    <property type="match status" value="1"/>
</dbReference>
<evidence type="ECO:0000259" key="8">
    <source>
        <dbReference type="PROSITE" id="PS51279"/>
    </source>
</evidence>
<evidence type="ECO:0000256" key="7">
    <source>
        <dbReference type="SAM" id="SignalP"/>
    </source>
</evidence>
<keyword evidence="6" id="KW-0175">Coiled coil</keyword>
<dbReference type="AlphaFoldDB" id="W2P4A6"/>
<dbReference type="PANTHER" id="PTHR28668">
    <property type="entry name" value="TRANSMEMBRANE PROTEIN 234"/>
    <property type="match status" value="1"/>
</dbReference>
<dbReference type="Pfam" id="PF07572">
    <property type="entry name" value="BCNT"/>
    <property type="match status" value="1"/>
</dbReference>
<dbReference type="InterPro" id="IPR037185">
    <property type="entry name" value="EmrE-like"/>
</dbReference>
<dbReference type="EMBL" id="KI684138">
    <property type="protein sequence ID" value="ETK95965.1"/>
    <property type="molecule type" value="Genomic_DNA"/>
</dbReference>
<keyword evidence="4" id="KW-1133">Transmembrane helix</keyword>
<comment type="subcellular location">
    <subcellularLocation>
        <location evidence="1">Membrane</location>
        <topology evidence="1">Multi-pass membrane protein</topology>
    </subcellularLocation>
</comment>
<evidence type="ECO:0000256" key="6">
    <source>
        <dbReference type="SAM" id="Coils"/>
    </source>
</evidence>
<dbReference type="Proteomes" id="UP000053236">
    <property type="component" value="Unassembled WGS sequence"/>
</dbReference>
<dbReference type="Proteomes" id="UP000054532">
    <property type="component" value="Unassembled WGS sequence"/>
</dbReference>
<feature type="domain" description="BCNT-C" evidence="8">
    <location>
        <begin position="270"/>
        <end position="348"/>
    </location>
</feature>
<accession>W2P4A6</accession>
<organism evidence="10">
    <name type="scientific">Phytophthora nicotianae</name>
    <name type="common">Potato buckeye rot agent</name>
    <name type="synonym">Phytophthora parasitica</name>
    <dbReference type="NCBI Taxonomy" id="4792"/>
    <lineage>
        <taxon>Eukaryota</taxon>
        <taxon>Sar</taxon>
        <taxon>Stramenopiles</taxon>
        <taxon>Oomycota</taxon>
        <taxon>Peronosporomycetes</taxon>
        <taxon>Peronosporales</taxon>
        <taxon>Peronosporaceae</taxon>
        <taxon>Phytophthora</taxon>
    </lineage>
</organism>
<dbReference type="PANTHER" id="PTHR28668:SF1">
    <property type="entry name" value="TRANSMEMBRANE PROTEIN 234"/>
    <property type="match status" value="1"/>
</dbReference>